<dbReference type="OrthoDB" id="5241536at2"/>
<evidence type="ECO:0000259" key="2">
    <source>
        <dbReference type="PROSITE" id="PS01124"/>
    </source>
</evidence>
<dbReference type="AlphaFoldDB" id="A0A1S1L614"/>
<proteinExistence type="predicted"/>
<dbReference type="Proteomes" id="UP000179616">
    <property type="component" value="Unassembled WGS sequence"/>
</dbReference>
<dbReference type="GO" id="GO:0003700">
    <property type="term" value="F:DNA-binding transcription factor activity"/>
    <property type="evidence" value="ECO:0007669"/>
    <property type="project" value="InterPro"/>
</dbReference>
<dbReference type="InterPro" id="IPR018060">
    <property type="entry name" value="HTH_AraC"/>
</dbReference>
<organism evidence="3 4">
    <name type="scientific">Mycobacteroides franklinii</name>
    <dbReference type="NCBI Taxonomy" id="948102"/>
    <lineage>
        <taxon>Bacteria</taxon>
        <taxon>Bacillati</taxon>
        <taxon>Actinomycetota</taxon>
        <taxon>Actinomycetes</taxon>
        <taxon>Mycobacteriales</taxon>
        <taxon>Mycobacteriaceae</taxon>
        <taxon>Mycobacteroides</taxon>
    </lineage>
</organism>
<gene>
    <name evidence="3" type="ORF">BKG76_22280</name>
</gene>
<reference evidence="3 4" key="1">
    <citation type="submission" date="2016-10" db="EMBL/GenBank/DDBJ databases">
        <title>Evaluation of Human, Veterinary and Environmental Mycobacterium chelonae Isolates by Core Genome Phylogenomic Analysis, Targeted Gene Comparison, and Anti-microbial Susceptibility Patterns: A Tale of Mistaken Identities.</title>
        <authorList>
            <person name="Fogelson S.B."/>
            <person name="Camus A.C."/>
            <person name="Lorenz W."/>
            <person name="Vasireddy R."/>
            <person name="Vasireddy S."/>
            <person name="Smith T."/>
            <person name="Brown-Elliott B.A."/>
            <person name="Wallace R.J.Jr."/>
            <person name="Hasan N.A."/>
            <person name="Reischl U."/>
            <person name="Sanchez S."/>
        </authorList>
    </citation>
    <scope>NUCLEOTIDE SEQUENCE [LARGE SCALE GENOMIC DNA]</scope>
    <source>
        <strain evidence="3 4">1559</strain>
    </source>
</reference>
<keyword evidence="1" id="KW-0238">DNA-binding</keyword>
<dbReference type="Pfam" id="PF12833">
    <property type="entry name" value="HTH_18"/>
    <property type="match status" value="1"/>
</dbReference>
<feature type="domain" description="HTH araC/xylS-type" evidence="2">
    <location>
        <begin position="24"/>
        <end position="104"/>
    </location>
</feature>
<sequence length="104" mass="11798">MWNYFVPQLRARLSALAQSSPMVERVRTVLLEALPAGQSDIGPVARKLATSNRTLQRQLQLEHRSFQSVLNKTRENLARHYLSRGDTSISQIALLLAYDDTNSF</sequence>
<dbReference type="PANTHER" id="PTHR47894">
    <property type="entry name" value="HTH-TYPE TRANSCRIPTIONAL REGULATOR GADX"/>
    <property type="match status" value="1"/>
</dbReference>
<dbReference type="STRING" id="948102.BKG76_22280"/>
<evidence type="ECO:0000313" key="3">
    <source>
        <dbReference type="EMBL" id="OHU19196.1"/>
    </source>
</evidence>
<evidence type="ECO:0000256" key="1">
    <source>
        <dbReference type="ARBA" id="ARBA00023125"/>
    </source>
</evidence>
<dbReference type="Gene3D" id="1.10.10.60">
    <property type="entry name" value="Homeodomain-like"/>
    <property type="match status" value="1"/>
</dbReference>
<comment type="caution">
    <text evidence="3">The sequence shown here is derived from an EMBL/GenBank/DDBJ whole genome shotgun (WGS) entry which is preliminary data.</text>
</comment>
<dbReference type="GO" id="GO:0000976">
    <property type="term" value="F:transcription cis-regulatory region binding"/>
    <property type="evidence" value="ECO:0007669"/>
    <property type="project" value="TreeGrafter"/>
</dbReference>
<dbReference type="GO" id="GO:0005829">
    <property type="term" value="C:cytosol"/>
    <property type="evidence" value="ECO:0007669"/>
    <property type="project" value="TreeGrafter"/>
</dbReference>
<accession>A0A1S1L614</accession>
<dbReference type="PANTHER" id="PTHR47894:SF4">
    <property type="entry name" value="HTH-TYPE TRANSCRIPTIONAL REGULATOR GADX"/>
    <property type="match status" value="1"/>
</dbReference>
<name>A0A1S1L614_9MYCO</name>
<protein>
    <recommendedName>
        <fullName evidence="2">HTH araC/xylS-type domain-containing protein</fullName>
    </recommendedName>
</protein>
<evidence type="ECO:0000313" key="4">
    <source>
        <dbReference type="Proteomes" id="UP000179616"/>
    </source>
</evidence>
<dbReference type="PROSITE" id="PS01124">
    <property type="entry name" value="HTH_ARAC_FAMILY_2"/>
    <property type="match status" value="1"/>
</dbReference>
<dbReference type="EMBL" id="MLIK01000024">
    <property type="protein sequence ID" value="OHU19196.1"/>
    <property type="molecule type" value="Genomic_DNA"/>
</dbReference>